<protein>
    <submittedName>
        <fullName evidence="1">Uncharacterized protein</fullName>
    </submittedName>
</protein>
<evidence type="ECO:0000313" key="1">
    <source>
        <dbReference type="EMBL" id="JAH16955.1"/>
    </source>
</evidence>
<sequence length="26" mass="3008">MTEKYNLCISESFEVLPCQTDCIHCT</sequence>
<proteinExistence type="predicted"/>
<reference evidence="1" key="1">
    <citation type="submission" date="2014-11" db="EMBL/GenBank/DDBJ databases">
        <authorList>
            <person name="Amaro Gonzalez C."/>
        </authorList>
    </citation>
    <scope>NUCLEOTIDE SEQUENCE</scope>
</reference>
<accession>A0A0E9QKU0</accession>
<name>A0A0E9QKU0_ANGAN</name>
<organism evidence="1">
    <name type="scientific">Anguilla anguilla</name>
    <name type="common">European freshwater eel</name>
    <name type="synonym">Muraena anguilla</name>
    <dbReference type="NCBI Taxonomy" id="7936"/>
    <lineage>
        <taxon>Eukaryota</taxon>
        <taxon>Metazoa</taxon>
        <taxon>Chordata</taxon>
        <taxon>Craniata</taxon>
        <taxon>Vertebrata</taxon>
        <taxon>Euteleostomi</taxon>
        <taxon>Actinopterygii</taxon>
        <taxon>Neopterygii</taxon>
        <taxon>Teleostei</taxon>
        <taxon>Anguilliformes</taxon>
        <taxon>Anguillidae</taxon>
        <taxon>Anguilla</taxon>
    </lineage>
</organism>
<dbReference type="EMBL" id="GBXM01091622">
    <property type="protein sequence ID" value="JAH16955.1"/>
    <property type="molecule type" value="Transcribed_RNA"/>
</dbReference>
<reference evidence="1" key="2">
    <citation type="journal article" date="2015" name="Fish Shellfish Immunol.">
        <title>Early steps in the European eel (Anguilla anguilla)-Vibrio vulnificus interaction in the gills: Role of the RtxA13 toxin.</title>
        <authorList>
            <person name="Callol A."/>
            <person name="Pajuelo D."/>
            <person name="Ebbesson L."/>
            <person name="Teles M."/>
            <person name="MacKenzie S."/>
            <person name="Amaro C."/>
        </authorList>
    </citation>
    <scope>NUCLEOTIDE SEQUENCE</scope>
</reference>
<dbReference type="AlphaFoldDB" id="A0A0E9QKU0"/>